<reference evidence="2" key="1">
    <citation type="submission" date="2023-07" db="EMBL/GenBank/DDBJ databases">
        <authorList>
            <person name="Stuckert A."/>
        </authorList>
    </citation>
    <scope>NUCLEOTIDE SEQUENCE</scope>
</reference>
<dbReference type="InterPro" id="IPR038832">
    <property type="entry name" value="CDCA3"/>
</dbReference>
<dbReference type="PANTHER" id="PTHR34756">
    <property type="entry name" value="CELL DIVISION CYCLE-ASSOCIATED PROTEIN 3"/>
    <property type="match status" value="1"/>
</dbReference>
<evidence type="ECO:0000313" key="3">
    <source>
        <dbReference type="Proteomes" id="UP001176940"/>
    </source>
</evidence>
<feature type="region of interest" description="Disordered" evidence="1">
    <location>
        <begin position="252"/>
        <end position="273"/>
    </location>
</feature>
<accession>A0ABN9MDF0</accession>
<dbReference type="PANTHER" id="PTHR34756:SF1">
    <property type="entry name" value="CELL DIVISION CYCLE-ASSOCIATED PROTEIN 3"/>
    <property type="match status" value="1"/>
</dbReference>
<feature type="compositionally biased region" description="Polar residues" evidence="1">
    <location>
        <begin position="257"/>
        <end position="273"/>
    </location>
</feature>
<feature type="compositionally biased region" description="Acidic residues" evidence="1">
    <location>
        <begin position="173"/>
        <end position="182"/>
    </location>
</feature>
<keyword evidence="3" id="KW-1185">Reference proteome</keyword>
<feature type="region of interest" description="Disordered" evidence="1">
    <location>
        <begin position="141"/>
        <end position="234"/>
    </location>
</feature>
<comment type="caution">
    <text evidence="2">The sequence shown here is derived from an EMBL/GenBank/DDBJ whole genome shotgun (WGS) entry which is preliminary data.</text>
</comment>
<feature type="region of interest" description="Disordered" evidence="1">
    <location>
        <begin position="82"/>
        <end position="116"/>
    </location>
</feature>
<name>A0ABN9MDF0_9NEOB</name>
<organism evidence="2 3">
    <name type="scientific">Ranitomeya imitator</name>
    <name type="common">mimic poison frog</name>
    <dbReference type="NCBI Taxonomy" id="111125"/>
    <lineage>
        <taxon>Eukaryota</taxon>
        <taxon>Metazoa</taxon>
        <taxon>Chordata</taxon>
        <taxon>Craniata</taxon>
        <taxon>Vertebrata</taxon>
        <taxon>Euteleostomi</taxon>
        <taxon>Amphibia</taxon>
        <taxon>Batrachia</taxon>
        <taxon>Anura</taxon>
        <taxon>Neobatrachia</taxon>
        <taxon>Hyloidea</taxon>
        <taxon>Dendrobatidae</taxon>
        <taxon>Dendrobatinae</taxon>
        <taxon>Ranitomeya</taxon>
    </lineage>
</organism>
<sequence>MLRLGSSWLSRCWRTGVRTDSVRSWDACVSVILVCGLSTMGAADSREQQVTPSRPLRNLHLMRVIDPRSPTAGIPRTPIEVVESPQSSHHVVAAEEETVEPSSTSDPRSPTQGIARTPLRPSLHASLNLLAKQLSEVFVSEDSGIEASPEANKEATAESPDDQPASDALPPPAEEEEKEPAEEPVTSPEPPPATLQQQKPRSKSPRAAGTKNVRQRPRKALASPAHGRSPLKVLQEDYSPSMAAQNRQVKILPFQPEQPSSLRTTKISHTSWEMSHNKENALYTQSDS</sequence>
<evidence type="ECO:0000256" key="1">
    <source>
        <dbReference type="SAM" id="MobiDB-lite"/>
    </source>
</evidence>
<proteinExistence type="predicted"/>
<dbReference type="EMBL" id="CAUEEQ010063164">
    <property type="protein sequence ID" value="CAJ0964791.1"/>
    <property type="molecule type" value="Genomic_DNA"/>
</dbReference>
<protein>
    <submittedName>
        <fullName evidence="2">Uncharacterized protein</fullName>
    </submittedName>
</protein>
<evidence type="ECO:0000313" key="2">
    <source>
        <dbReference type="EMBL" id="CAJ0964791.1"/>
    </source>
</evidence>
<gene>
    <name evidence="2" type="ORF">RIMI_LOCUS19614640</name>
</gene>
<dbReference type="Proteomes" id="UP001176940">
    <property type="component" value="Unassembled WGS sequence"/>
</dbReference>